<dbReference type="CDD" id="cd06262">
    <property type="entry name" value="metallo-hydrolase-like_MBL-fold"/>
    <property type="match status" value="1"/>
</dbReference>
<dbReference type="PANTHER" id="PTHR46233">
    <property type="entry name" value="HYDROXYACYLGLUTATHIONE HYDROLASE GLOC"/>
    <property type="match status" value="1"/>
</dbReference>
<dbReference type="InterPro" id="IPR051453">
    <property type="entry name" value="MBL_Glyoxalase_II"/>
</dbReference>
<evidence type="ECO:0000259" key="1">
    <source>
        <dbReference type="SMART" id="SM00849"/>
    </source>
</evidence>
<dbReference type="Proteomes" id="UP000521748">
    <property type="component" value="Unassembled WGS sequence"/>
</dbReference>
<dbReference type="InterPro" id="IPR036866">
    <property type="entry name" value="RibonucZ/Hydroxyglut_hydro"/>
</dbReference>
<keyword evidence="2" id="KW-0378">Hydrolase</keyword>
<sequence length="218" mass="23313">MEDSLWALPEITIRRISVSSMDNNVYLLTARRSGAQVIIDAADELPAIQGLLAAGQQDTDEGVQARLVAVITTHSHWDHVRALAGLVESTGAMTVAGSLDAADIQVPTSAAVDHGDVGEFDGFSLEAIQLRGHTPGSIALLYRTPDGPDHLFTGDSLFPDGVGNTGNDPERFAQLFGDVSERIFEVLPDETLVHPGHGRGTSLGAERPKLVEWKARGW</sequence>
<evidence type="ECO:0000313" key="2">
    <source>
        <dbReference type="EMBL" id="NYE94153.1"/>
    </source>
</evidence>
<dbReference type="Pfam" id="PF00753">
    <property type="entry name" value="Lactamase_B"/>
    <property type="match status" value="1"/>
</dbReference>
<organism evidence="2 3">
    <name type="scientific">Psychromicrobium silvestre</name>
    <dbReference type="NCBI Taxonomy" id="1645614"/>
    <lineage>
        <taxon>Bacteria</taxon>
        <taxon>Bacillati</taxon>
        <taxon>Actinomycetota</taxon>
        <taxon>Actinomycetes</taxon>
        <taxon>Micrococcales</taxon>
        <taxon>Micrococcaceae</taxon>
        <taxon>Psychromicrobium</taxon>
    </lineage>
</organism>
<dbReference type="SMART" id="SM00849">
    <property type="entry name" value="Lactamase_B"/>
    <property type="match status" value="1"/>
</dbReference>
<accession>A0A7Y9LRB5</accession>
<dbReference type="GO" id="GO:0016787">
    <property type="term" value="F:hydrolase activity"/>
    <property type="evidence" value="ECO:0007669"/>
    <property type="project" value="UniProtKB-KW"/>
</dbReference>
<dbReference type="InterPro" id="IPR001279">
    <property type="entry name" value="Metallo-B-lactamas"/>
</dbReference>
<gene>
    <name evidence="2" type="ORF">FHU41_000374</name>
</gene>
<proteinExistence type="predicted"/>
<keyword evidence="3" id="KW-1185">Reference proteome</keyword>
<dbReference type="SUPFAM" id="SSF56281">
    <property type="entry name" value="Metallo-hydrolase/oxidoreductase"/>
    <property type="match status" value="1"/>
</dbReference>
<evidence type="ECO:0000313" key="3">
    <source>
        <dbReference type="Proteomes" id="UP000521748"/>
    </source>
</evidence>
<dbReference type="AlphaFoldDB" id="A0A7Y9LRB5"/>
<dbReference type="PANTHER" id="PTHR46233:SF1">
    <property type="entry name" value="CONSERVED PROTEIN"/>
    <property type="match status" value="1"/>
</dbReference>
<reference evidence="2 3" key="1">
    <citation type="submission" date="2020-07" db="EMBL/GenBank/DDBJ databases">
        <title>Sequencing the genomes of 1000 actinobacteria strains.</title>
        <authorList>
            <person name="Klenk H.-P."/>
        </authorList>
    </citation>
    <scope>NUCLEOTIDE SEQUENCE [LARGE SCALE GENOMIC DNA]</scope>
    <source>
        <strain evidence="2 3">DSM 102047</strain>
    </source>
</reference>
<protein>
    <submittedName>
        <fullName evidence="2">Glyoxylase-like metal-dependent hydrolase (Beta-lactamase superfamily II)</fullName>
    </submittedName>
</protein>
<feature type="domain" description="Metallo-beta-lactamase" evidence="1">
    <location>
        <begin position="22"/>
        <end position="197"/>
    </location>
</feature>
<dbReference type="EMBL" id="JACBYQ010000001">
    <property type="protein sequence ID" value="NYE94153.1"/>
    <property type="molecule type" value="Genomic_DNA"/>
</dbReference>
<comment type="caution">
    <text evidence="2">The sequence shown here is derived from an EMBL/GenBank/DDBJ whole genome shotgun (WGS) entry which is preliminary data.</text>
</comment>
<dbReference type="RefSeq" id="WP_179387956.1">
    <property type="nucleotide sequence ID" value="NZ_JACBYQ010000001.1"/>
</dbReference>
<name>A0A7Y9LRB5_9MICC</name>
<dbReference type="Gene3D" id="3.60.15.10">
    <property type="entry name" value="Ribonuclease Z/Hydroxyacylglutathione hydrolase-like"/>
    <property type="match status" value="1"/>
</dbReference>